<evidence type="ECO:0000313" key="5">
    <source>
        <dbReference type="Proteomes" id="UP000037043"/>
    </source>
</evidence>
<dbReference type="EMBL" id="LHUR01000012">
    <property type="protein sequence ID" value="KOA20767.1"/>
    <property type="molecule type" value="Genomic_DNA"/>
</dbReference>
<dbReference type="PANTHER" id="PTHR43080:SF2">
    <property type="entry name" value="CBS DOMAIN-CONTAINING PROTEIN"/>
    <property type="match status" value="1"/>
</dbReference>
<keyword evidence="5" id="KW-1185">Reference proteome</keyword>
<dbReference type="InterPro" id="IPR051257">
    <property type="entry name" value="Diverse_CBS-Domain"/>
</dbReference>
<dbReference type="SUPFAM" id="SSF54631">
    <property type="entry name" value="CBS-domain pair"/>
    <property type="match status" value="1"/>
</dbReference>
<evidence type="ECO:0000259" key="3">
    <source>
        <dbReference type="PROSITE" id="PS51371"/>
    </source>
</evidence>
<organism evidence="4 5">
    <name type="scientific">Clostridium homopropionicum DSM 5847</name>
    <dbReference type="NCBI Taxonomy" id="1121318"/>
    <lineage>
        <taxon>Bacteria</taxon>
        <taxon>Bacillati</taxon>
        <taxon>Bacillota</taxon>
        <taxon>Clostridia</taxon>
        <taxon>Eubacteriales</taxon>
        <taxon>Clostridiaceae</taxon>
        <taxon>Clostridium</taxon>
    </lineage>
</organism>
<protein>
    <submittedName>
        <fullName evidence="4">Hypoxic response protein 1</fullName>
    </submittedName>
</protein>
<dbReference type="Pfam" id="PF00571">
    <property type="entry name" value="CBS"/>
    <property type="match status" value="2"/>
</dbReference>
<dbReference type="STRING" id="36844.SAMN04488501_10391"/>
<proteinExistence type="predicted"/>
<dbReference type="InterPro" id="IPR046342">
    <property type="entry name" value="CBS_dom_sf"/>
</dbReference>
<dbReference type="CDD" id="cd04622">
    <property type="entry name" value="CBS_pair_HRP1_like"/>
    <property type="match status" value="1"/>
</dbReference>
<name>A0A0L6ZCU7_9CLOT</name>
<dbReference type="PATRIC" id="fig|1121318.3.peg.914"/>
<feature type="domain" description="CBS" evidence="3">
    <location>
        <begin position="72"/>
        <end position="129"/>
    </location>
</feature>
<keyword evidence="1 2" id="KW-0129">CBS domain</keyword>
<dbReference type="PANTHER" id="PTHR43080">
    <property type="entry name" value="CBS DOMAIN-CONTAINING PROTEIN CBSX3, MITOCHONDRIAL"/>
    <property type="match status" value="1"/>
</dbReference>
<accession>A0A0L6ZCU7</accession>
<feature type="domain" description="CBS" evidence="3">
    <location>
        <begin position="7"/>
        <end position="63"/>
    </location>
</feature>
<dbReference type="Gene3D" id="3.10.580.10">
    <property type="entry name" value="CBS-domain"/>
    <property type="match status" value="1"/>
</dbReference>
<dbReference type="Proteomes" id="UP000037043">
    <property type="component" value="Unassembled WGS sequence"/>
</dbReference>
<evidence type="ECO:0000256" key="2">
    <source>
        <dbReference type="PROSITE-ProRule" id="PRU00703"/>
    </source>
</evidence>
<dbReference type="PROSITE" id="PS51371">
    <property type="entry name" value="CBS"/>
    <property type="match status" value="2"/>
</dbReference>
<dbReference type="SMART" id="SM00116">
    <property type="entry name" value="CBS"/>
    <property type="match status" value="2"/>
</dbReference>
<dbReference type="AlphaFoldDB" id="A0A0L6ZCU7"/>
<evidence type="ECO:0000313" key="4">
    <source>
        <dbReference type="EMBL" id="KOA20767.1"/>
    </source>
</evidence>
<gene>
    <name evidence="4" type="primary">hrp1</name>
    <name evidence="4" type="ORF">CLHOM_09090</name>
</gene>
<reference evidence="5" key="1">
    <citation type="submission" date="2015-08" db="EMBL/GenBank/DDBJ databases">
        <title>Genome sequence of the strict anaerobe Clostridium homopropionicum LuHBu1 (DSM 5847T).</title>
        <authorList>
            <person name="Poehlein A."/>
            <person name="Beck M."/>
            <person name="Schiel-Bengelsdorf B."/>
            <person name="Bengelsdorf F.R."/>
            <person name="Daniel R."/>
            <person name="Duerre P."/>
        </authorList>
    </citation>
    <scope>NUCLEOTIDE SEQUENCE [LARGE SCALE GENOMIC DNA]</scope>
    <source>
        <strain evidence="5">DSM 5847</strain>
    </source>
</reference>
<dbReference type="RefSeq" id="WP_052220491.1">
    <property type="nucleotide sequence ID" value="NZ_LHUR01000012.1"/>
</dbReference>
<comment type="caution">
    <text evidence="4">The sequence shown here is derived from an EMBL/GenBank/DDBJ whole genome shotgun (WGS) entry which is preliminary data.</text>
</comment>
<sequence>MEVRNIMTKTVATINPEDSVERAAQMMKEYNIGSIPVCRGEEVVGIITDRDITLRSSATGENVHQQKVREVMTSNPVVGTPDMDIKDATRIMSERQIRRLPIVENKKVVGILALGDMAVEPNFANEAESALSSISTPATPKMQ</sequence>
<evidence type="ECO:0000256" key="1">
    <source>
        <dbReference type="ARBA" id="ARBA00023122"/>
    </source>
</evidence>
<dbReference type="InterPro" id="IPR000644">
    <property type="entry name" value="CBS_dom"/>
</dbReference>